<name>A0ACA8R144_METAZ</name>
<keyword evidence="2" id="KW-1185">Reference proteome</keyword>
<sequence>MNDIKFSLIDGKVINSFKSDLKFNNSLFIDIKTSNGIIYGFNTDLNF</sequence>
<accession>A0ACA8R144</accession>
<dbReference type="Proteomes" id="UP000825015">
    <property type="component" value="Chromosome"/>
</dbReference>
<gene>
    <name evidence="1" type="ORF">MarbSA_02190</name>
</gene>
<reference evidence="1" key="1">
    <citation type="submission" date="2019-06" db="EMBL/GenBank/DDBJ databases">
        <title>Complete genome sequence of Methanobrevibacter arboriphilus strain SA.</title>
        <authorList>
            <person name="Asakawa S."/>
        </authorList>
    </citation>
    <scope>NUCLEOTIDE SEQUENCE</scope>
    <source>
        <strain evidence="1">SA</strain>
    </source>
</reference>
<proteinExistence type="predicted"/>
<evidence type="ECO:0000313" key="1">
    <source>
        <dbReference type="EMBL" id="BBL61179.1"/>
    </source>
</evidence>
<evidence type="ECO:0000313" key="2">
    <source>
        <dbReference type="Proteomes" id="UP000825015"/>
    </source>
</evidence>
<organism evidence="1 2">
    <name type="scientific">Methanobrevibacter arboriphilus</name>
    <dbReference type="NCBI Taxonomy" id="39441"/>
    <lineage>
        <taxon>Archaea</taxon>
        <taxon>Methanobacteriati</taxon>
        <taxon>Methanobacteriota</taxon>
        <taxon>Methanomada group</taxon>
        <taxon>Methanobacteria</taxon>
        <taxon>Methanobacteriales</taxon>
        <taxon>Methanobacteriaceae</taxon>
        <taxon>Methanobrevibacter</taxon>
    </lineage>
</organism>
<dbReference type="EMBL" id="AP019779">
    <property type="protein sequence ID" value="BBL61179.1"/>
    <property type="molecule type" value="Genomic_DNA"/>
</dbReference>
<protein>
    <submittedName>
        <fullName evidence="1">Uncharacterized protein</fullName>
    </submittedName>
</protein>